<evidence type="ECO:0000313" key="3">
    <source>
        <dbReference type="Proteomes" id="UP000339049"/>
    </source>
</evidence>
<dbReference type="EMBL" id="CABEIY010000007">
    <property type="protein sequence ID" value="VTT26173.1"/>
    <property type="molecule type" value="Genomic_DNA"/>
</dbReference>
<sequence length="72" mass="8391">MTEEKQDLRSRVVRKRQIKESVHRHNQSSARKAQKAAKGELQVATKELKEAREAYQKAQTDFRAGNNRRRSA</sequence>
<comment type="caution">
    <text evidence="2">The sequence shown here is derived from an EMBL/GenBank/DDBJ whole genome shotgun (WGS) entry which is preliminary data.</text>
</comment>
<accession>A0AAE9R6T8</accession>
<feature type="compositionally biased region" description="Basic and acidic residues" evidence="1">
    <location>
        <begin position="1"/>
        <end position="10"/>
    </location>
</feature>
<keyword evidence="2" id="KW-0378">Hydrolase</keyword>
<feature type="region of interest" description="Disordered" evidence="1">
    <location>
        <begin position="1"/>
        <end position="72"/>
    </location>
</feature>
<dbReference type="AlphaFoldDB" id="A0AAE9R6T8"/>
<evidence type="ECO:0000256" key="1">
    <source>
        <dbReference type="SAM" id="MobiDB-lite"/>
    </source>
</evidence>
<protein>
    <submittedName>
        <fullName evidence="2">Peptidase</fullName>
        <ecNumber evidence="2">3.5.1.-</ecNumber>
    </submittedName>
</protein>
<proteinExistence type="predicted"/>
<dbReference type="EC" id="3.5.1.-" evidence="2"/>
<dbReference type="GO" id="GO:0016787">
    <property type="term" value="F:hydrolase activity"/>
    <property type="evidence" value="ECO:0007669"/>
    <property type="project" value="UniProtKB-KW"/>
</dbReference>
<reference evidence="2 3" key="1">
    <citation type="submission" date="2019-05" db="EMBL/GenBank/DDBJ databases">
        <authorList>
            <consortium name="Pathogen Informatics"/>
        </authorList>
    </citation>
    <scope>NUCLEOTIDE SEQUENCE [LARGE SCALE GENOMIC DNA]</scope>
    <source>
        <strain evidence="2 3">NCTC11557</strain>
    </source>
</reference>
<organism evidence="2 3">
    <name type="scientific">Streptococcus dysgalactiae subsp. equisimilis</name>
    <name type="common">Streptococcus equisimilis</name>
    <dbReference type="NCBI Taxonomy" id="119602"/>
    <lineage>
        <taxon>Bacteria</taxon>
        <taxon>Bacillati</taxon>
        <taxon>Bacillota</taxon>
        <taxon>Bacilli</taxon>
        <taxon>Lactobacillales</taxon>
        <taxon>Streptococcaceae</taxon>
        <taxon>Streptococcus</taxon>
    </lineage>
</organism>
<evidence type="ECO:0000313" key="2">
    <source>
        <dbReference type="EMBL" id="VTT26173.1"/>
    </source>
</evidence>
<name>A0AAE9R6T8_STREQ</name>
<gene>
    <name evidence="2" type="ORF">NCTC11557_01918</name>
</gene>
<dbReference type="Proteomes" id="UP000339049">
    <property type="component" value="Unassembled WGS sequence"/>
</dbReference>
<feature type="compositionally biased region" description="Basic and acidic residues" evidence="1">
    <location>
        <begin position="46"/>
        <end position="55"/>
    </location>
</feature>